<evidence type="ECO:0000256" key="6">
    <source>
        <dbReference type="ARBA" id="ARBA00024207"/>
    </source>
</evidence>
<keyword evidence="3" id="KW-0540">Nuclease</keyword>
<gene>
    <name evidence="7" type="ORF">BAA01_02215</name>
</gene>
<reference evidence="8" key="1">
    <citation type="submission" date="2016-06" db="EMBL/GenBank/DDBJ databases">
        <authorList>
            <person name="Nascimento L."/>
            <person name="Pereira R.V."/>
            <person name="Martins L.F."/>
            <person name="Quaggio R.B."/>
            <person name="Silva A.M."/>
            <person name="Setubal J.C."/>
        </authorList>
    </citation>
    <scope>NUCLEOTIDE SEQUENCE [LARGE SCALE GENOMIC DNA]</scope>
</reference>
<dbReference type="InterPro" id="IPR008201">
    <property type="entry name" value="HepT-like"/>
</dbReference>
<dbReference type="GO" id="GO:0004540">
    <property type="term" value="F:RNA nuclease activity"/>
    <property type="evidence" value="ECO:0007669"/>
    <property type="project" value="InterPro"/>
</dbReference>
<accession>A0A1Y3PTF5</accession>
<evidence type="ECO:0000256" key="1">
    <source>
        <dbReference type="ARBA" id="ARBA00022553"/>
    </source>
</evidence>
<keyword evidence="1" id="KW-0597">Phosphoprotein</keyword>
<evidence type="ECO:0000313" key="7">
    <source>
        <dbReference type="EMBL" id="OUM90655.1"/>
    </source>
</evidence>
<dbReference type="PANTHER" id="PTHR34139:SF1">
    <property type="entry name" value="RNASE MJ1380-RELATED"/>
    <property type="match status" value="1"/>
</dbReference>
<dbReference type="InterPro" id="IPR037038">
    <property type="entry name" value="HepT-like_sf"/>
</dbReference>
<keyword evidence="4" id="KW-0547">Nucleotide-binding</keyword>
<dbReference type="GO" id="GO:0000166">
    <property type="term" value="F:nucleotide binding"/>
    <property type="evidence" value="ECO:0007669"/>
    <property type="project" value="UniProtKB-KW"/>
</dbReference>
<dbReference type="Proteomes" id="UP000196475">
    <property type="component" value="Unassembled WGS sequence"/>
</dbReference>
<evidence type="ECO:0008006" key="9">
    <source>
        <dbReference type="Google" id="ProtNLM"/>
    </source>
</evidence>
<keyword evidence="5" id="KW-0378">Hydrolase</keyword>
<comment type="caution">
    <text evidence="7">The sequence shown here is derived from an EMBL/GenBank/DDBJ whole genome shotgun (WGS) entry which is preliminary data.</text>
</comment>
<dbReference type="EMBL" id="LZRT01000011">
    <property type="protein sequence ID" value="OUM90655.1"/>
    <property type="molecule type" value="Genomic_DNA"/>
</dbReference>
<name>A0A1Y3PTF5_9BACI</name>
<protein>
    <recommendedName>
        <fullName evidence="9">DUF86 domain-containing protein</fullName>
    </recommendedName>
</protein>
<dbReference type="Gene3D" id="1.20.120.580">
    <property type="entry name" value="bsu32300-like"/>
    <property type="match status" value="1"/>
</dbReference>
<organism evidence="7 8">
    <name type="scientific">Bacillus thermozeamaize</name>
    <dbReference type="NCBI Taxonomy" id="230954"/>
    <lineage>
        <taxon>Bacteria</taxon>
        <taxon>Bacillati</taxon>
        <taxon>Bacillota</taxon>
        <taxon>Bacilli</taxon>
        <taxon>Bacillales</taxon>
        <taxon>Bacillaceae</taxon>
        <taxon>Bacillus</taxon>
    </lineage>
</organism>
<dbReference type="Pfam" id="PF01934">
    <property type="entry name" value="HepT-like"/>
    <property type="match status" value="1"/>
</dbReference>
<dbReference type="InterPro" id="IPR051813">
    <property type="entry name" value="HepT_RNase_toxin"/>
</dbReference>
<evidence type="ECO:0000256" key="5">
    <source>
        <dbReference type="ARBA" id="ARBA00022801"/>
    </source>
</evidence>
<evidence type="ECO:0000256" key="4">
    <source>
        <dbReference type="ARBA" id="ARBA00022741"/>
    </source>
</evidence>
<dbReference type="AlphaFoldDB" id="A0A1Y3PTF5"/>
<evidence type="ECO:0000256" key="2">
    <source>
        <dbReference type="ARBA" id="ARBA00022649"/>
    </source>
</evidence>
<comment type="similarity">
    <text evidence="6">Belongs to the HepT RNase toxin family.</text>
</comment>
<keyword evidence="2" id="KW-1277">Toxin-antitoxin system</keyword>
<proteinExistence type="inferred from homology"/>
<evidence type="ECO:0000313" key="8">
    <source>
        <dbReference type="Proteomes" id="UP000196475"/>
    </source>
</evidence>
<dbReference type="PANTHER" id="PTHR34139">
    <property type="entry name" value="UPF0331 PROTEIN MJ0127"/>
    <property type="match status" value="1"/>
</dbReference>
<sequence length="114" mass="13537">MKKDEFYLNHIIDSMEHIESFISGGKDEFFKSRLIQDAVIRNLEIIGEAVKKLSMDLRMQYNHIPWREMAGLRDVLIHEYFGVDLKIVWGVVEKELPRLKPMIQQILMESENME</sequence>
<evidence type="ECO:0000256" key="3">
    <source>
        <dbReference type="ARBA" id="ARBA00022722"/>
    </source>
</evidence>
<dbReference type="GO" id="GO:0110001">
    <property type="term" value="C:toxin-antitoxin complex"/>
    <property type="evidence" value="ECO:0007669"/>
    <property type="project" value="InterPro"/>
</dbReference>
<dbReference type="GO" id="GO:0016787">
    <property type="term" value="F:hydrolase activity"/>
    <property type="evidence" value="ECO:0007669"/>
    <property type="project" value="UniProtKB-KW"/>
</dbReference>